<evidence type="ECO:0000313" key="2">
    <source>
        <dbReference type="EMBL" id="CAD8846273.1"/>
    </source>
</evidence>
<sequence length="328" mass="37330">MVHLAAFLPAVCQRLKEPPNSHRSKTHGLHVRGREEALKFYAASASRHCEFTPPHIERMRELQAELLAALGYANVVPEVPPVRFSPWVPDLRAGDIVATRFRREDSWYEDEEFVRERHAGRGYARVVGSDHMREIVIVQPLYEVPREWLKENGHDWSAVEWPSEKTRVPLPKSFYGREQDIPREWVDLRLPYPSAPLDELPLTEESYRAIVALRSTPKMASFIHRVVSDLEVNGVRAGRVLDRRGLLGFARWFSGEANVQSLAQIRRELPGKQAERWITFVPPVPPRPVPPDPPRPAPPRPTRSLANEVVGSEVDKQVILDVTGASAQ</sequence>
<dbReference type="AlphaFoldDB" id="A0A7S1A8Y8"/>
<feature type="compositionally biased region" description="Pro residues" evidence="1">
    <location>
        <begin position="282"/>
        <end position="301"/>
    </location>
</feature>
<gene>
    <name evidence="2" type="ORF">NSCI0253_LOCUS20623</name>
</gene>
<protein>
    <submittedName>
        <fullName evidence="2">Uncharacterized protein</fullName>
    </submittedName>
</protein>
<name>A0A7S1A8Y8_NOCSC</name>
<proteinExistence type="predicted"/>
<accession>A0A7S1A8Y8</accession>
<organism evidence="2">
    <name type="scientific">Noctiluca scintillans</name>
    <name type="common">Sea sparkle</name>
    <name type="synonym">Red tide dinoflagellate</name>
    <dbReference type="NCBI Taxonomy" id="2966"/>
    <lineage>
        <taxon>Eukaryota</taxon>
        <taxon>Sar</taxon>
        <taxon>Alveolata</taxon>
        <taxon>Dinophyceae</taxon>
        <taxon>Noctilucales</taxon>
        <taxon>Noctilucaceae</taxon>
        <taxon>Noctiluca</taxon>
    </lineage>
</organism>
<evidence type="ECO:0000256" key="1">
    <source>
        <dbReference type="SAM" id="MobiDB-lite"/>
    </source>
</evidence>
<feature type="region of interest" description="Disordered" evidence="1">
    <location>
        <begin position="281"/>
        <end position="308"/>
    </location>
</feature>
<dbReference type="EMBL" id="HBFQ01029294">
    <property type="protein sequence ID" value="CAD8846273.1"/>
    <property type="molecule type" value="Transcribed_RNA"/>
</dbReference>
<reference evidence="2" key="1">
    <citation type="submission" date="2021-01" db="EMBL/GenBank/DDBJ databases">
        <authorList>
            <person name="Corre E."/>
            <person name="Pelletier E."/>
            <person name="Niang G."/>
            <person name="Scheremetjew M."/>
            <person name="Finn R."/>
            <person name="Kale V."/>
            <person name="Holt S."/>
            <person name="Cochrane G."/>
            <person name="Meng A."/>
            <person name="Brown T."/>
            <person name="Cohen L."/>
        </authorList>
    </citation>
    <scope>NUCLEOTIDE SEQUENCE</scope>
</reference>